<dbReference type="InterPro" id="IPR046788">
    <property type="entry name" value="Methyltransf_35"/>
</dbReference>
<evidence type="ECO:0000313" key="2">
    <source>
        <dbReference type="Proteomes" id="UP000632222"/>
    </source>
</evidence>
<organism evidence="1 2">
    <name type="scientific">Deinococcus roseus</name>
    <dbReference type="NCBI Taxonomy" id="392414"/>
    <lineage>
        <taxon>Bacteria</taxon>
        <taxon>Thermotogati</taxon>
        <taxon>Deinococcota</taxon>
        <taxon>Deinococci</taxon>
        <taxon>Deinococcales</taxon>
        <taxon>Deinococcaceae</taxon>
        <taxon>Deinococcus</taxon>
    </lineage>
</organism>
<comment type="caution">
    <text evidence="1">The sequence shown here is derived from an EMBL/GenBank/DDBJ whole genome shotgun (WGS) entry which is preliminary data.</text>
</comment>
<protein>
    <submittedName>
        <fullName evidence="1">Uncharacterized protein</fullName>
    </submittedName>
</protein>
<dbReference type="RefSeq" id="WP_189008333.1">
    <property type="nucleotide sequence ID" value="NZ_BMOD01000036.1"/>
</dbReference>
<sequence>MGGGNVPYALRFHKNIDRALFYDCLRILDKYPSVDIKSACYIGFGSYSFEDFKEIHQRFGISNMISLEYDENTFRRQLFNLPLRCITLFNTDSWNFIKEFDNNINNFSGNLVIWLDYATPAQINNQLLEIQELTKSLKDGDILKVTLNANPEAYGGAPYGGYTIDLDDPISPKMTRMNKSQLRKFYLEKFKAKCTSFSRNISGQIDNPEYMTLENFPKVLLHLVAVAIDKNLKQSKIKKHKISSFIYSDSQHQMLTITFIFIEKQREVAFLETTKIDEWEFYDNSDQGYLNLSIPILTLPEKMHIDKRIHESSEIENIFEFSFESQALSSNLLENYLKLYRYYPTFLRATI</sequence>
<keyword evidence="2" id="KW-1185">Reference proteome</keyword>
<gene>
    <name evidence="1" type="ORF">GCM10008938_48200</name>
</gene>
<evidence type="ECO:0000313" key="1">
    <source>
        <dbReference type="EMBL" id="GGJ56399.1"/>
    </source>
</evidence>
<proteinExistence type="predicted"/>
<dbReference type="Pfam" id="PF20553">
    <property type="entry name" value="Methyltransf_35"/>
    <property type="match status" value="1"/>
</dbReference>
<dbReference type="EMBL" id="BMOD01000036">
    <property type="protein sequence ID" value="GGJ56399.1"/>
    <property type="molecule type" value="Genomic_DNA"/>
</dbReference>
<reference evidence="2" key="1">
    <citation type="journal article" date="2019" name="Int. J. Syst. Evol. Microbiol.">
        <title>The Global Catalogue of Microorganisms (GCM) 10K type strain sequencing project: providing services to taxonomists for standard genome sequencing and annotation.</title>
        <authorList>
            <consortium name="The Broad Institute Genomics Platform"/>
            <consortium name="The Broad Institute Genome Sequencing Center for Infectious Disease"/>
            <person name="Wu L."/>
            <person name="Ma J."/>
        </authorList>
    </citation>
    <scope>NUCLEOTIDE SEQUENCE [LARGE SCALE GENOMIC DNA]</scope>
    <source>
        <strain evidence="2">JCM 14370</strain>
    </source>
</reference>
<accession>A0ABQ2DH49</accession>
<name>A0ABQ2DH49_9DEIO</name>
<dbReference type="Proteomes" id="UP000632222">
    <property type="component" value="Unassembled WGS sequence"/>
</dbReference>